<dbReference type="AlphaFoldDB" id="A0A7G9FUC7"/>
<gene>
    <name evidence="1" type="ORF">H9Q77_13940</name>
</gene>
<keyword evidence="2" id="KW-1185">Reference proteome</keyword>
<organism evidence="1 2">
    <name type="scientific">Simiaoa sunii</name>
    <dbReference type="NCBI Taxonomy" id="2763672"/>
    <lineage>
        <taxon>Bacteria</taxon>
        <taxon>Bacillati</taxon>
        <taxon>Bacillota</taxon>
        <taxon>Clostridia</taxon>
        <taxon>Lachnospirales</taxon>
        <taxon>Lachnospiraceae</taxon>
        <taxon>Simiaoa</taxon>
    </lineage>
</organism>
<accession>A0A7G9FUC7</accession>
<dbReference type="RefSeq" id="WP_022154340.1">
    <property type="nucleotide sequence ID" value="NZ_CP060633.1"/>
</dbReference>
<dbReference type="EMBL" id="CP060633">
    <property type="protein sequence ID" value="QNM02159.1"/>
    <property type="molecule type" value="Genomic_DNA"/>
</dbReference>
<evidence type="ECO:0000313" key="1">
    <source>
        <dbReference type="EMBL" id="QNM02159.1"/>
    </source>
</evidence>
<reference evidence="1 2" key="1">
    <citation type="submission" date="2020-08" db="EMBL/GenBank/DDBJ databases">
        <authorList>
            <person name="Liu C."/>
            <person name="Sun Q."/>
        </authorList>
    </citation>
    <scope>NUCLEOTIDE SEQUENCE [LARGE SCALE GENOMIC DNA]</scope>
    <source>
        <strain evidence="1 2">NSJ-8</strain>
    </source>
</reference>
<name>A0A7G9FUC7_9FIRM</name>
<dbReference type="KEGG" id="ssun:H9Q77_13940"/>
<evidence type="ECO:0000313" key="2">
    <source>
        <dbReference type="Proteomes" id="UP000515981"/>
    </source>
</evidence>
<dbReference type="Proteomes" id="UP000515981">
    <property type="component" value="Chromosome"/>
</dbReference>
<sequence length="406" mass="46932">MIQVVTYDGKDTKYDGEEMAQYSLHDIRSLDEYEIDVIDLSSPYIWYSSGKTANSVNISNDLKSVIGMIDNSRNAYVVIILPQNEVFYYNKYDKRYLNNTELKDILYSLQNNILSKLFDSFAGISLTYENTRSNVGSMEYEAAFYFEGNAFWDTEFVIRSIKSKKPTVMRNNRIYITTLKIVNADSLMNLLDGIGTLEKEEAAPKWISEIKMFDDIEQETKISEWQNEVEKIENHIECSQNKLADNVRLKSILYTSGDRLVEVVFKILEELMGCDLSGFVDNKKEDFLFEIDDNVFIGEIKGVRHNVKNENISQLDVHFQGYLDEHEEKDPNSVKALLIMNHQNNKAPKDREPVKDTQINLAKRNGSLIIETTVLLKLLEEYRSGKKTREMIINMIKNSSGLLKME</sequence>
<proteinExistence type="predicted"/>
<protein>
    <submittedName>
        <fullName evidence="1">Uncharacterized protein</fullName>
    </submittedName>
</protein>